<dbReference type="EMBL" id="JBIRWE010000009">
    <property type="protein sequence ID" value="MFI1966527.1"/>
    <property type="molecule type" value="Genomic_DNA"/>
</dbReference>
<protein>
    <submittedName>
        <fullName evidence="2">Serine hydrolase</fullName>
    </submittedName>
</protein>
<dbReference type="Gene3D" id="3.40.710.10">
    <property type="entry name" value="DD-peptidase/beta-lactamase superfamily"/>
    <property type="match status" value="1"/>
</dbReference>
<dbReference type="Pfam" id="PF13354">
    <property type="entry name" value="Beta-lactamase2"/>
    <property type="match status" value="1"/>
</dbReference>
<evidence type="ECO:0000313" key="2">
    <source>
        <dbReference type="EMBL" id="MFI1966527.1"/>
    </source>
</evidence>
<dbReference type="Proteomes" id="UP001611548">
    <property type="component" value="Unassembled WGS sequence"/>
</dbReference>
<reference evidence="2 3" key="1">
    <citation type="submission" date="2024-10" db="EMBL/GenBank/DDBJ databases">
        <title>The Natural Products Discovery Center: Release of the First 8490 Sequenced Strains for Exploring Actinobacteria Biosynthetic Diversity.</title>
        <authorList>
            <person name="Kalkreuter E."/>
            <person name="Kautsar S.A."/>
            <person name="Yang D."/>
            <person name="Bader C.D."/>
            <person name="Teijaro C.N."/>
            <person name="Fluegel L."/>
            <person name="Davis C.M."/>
            <person name="Simpson J.R."/>
            <person name="Lauterbach L."/>
            <person name="Steele A.D."/>
            <person name="Gui C."/>
            <person name="Meng S."/>
            <person name="Li G."/>
            <person name="Viehrig K."/>
            <person name="Ye F."/>
            <person name="Su P."/>
            <person name="Kiefer A.F."/>
            <person name="Nichols A."/>
            <person name="Cepeda A.J."/>
            <person name="Yan W."/>
            <person name="Fan B."/>
            <person name="Jiang Y."/>
            <person name="Adhikari A."/>
            <person name="Zheng C.-J."/>
            <person name="Schuster L."/>
            <person name="Cowan T.M."/>
            <person name="Smanski M.J."/>
            <person name="Chevrette M.G."/>
            <person name="De Carvalho L.P.S."/>
            <person name="Shen B."/>
        </authorList>
    </citation>
    <scope>NUCLEOTIDE SEQUENCE [LARGE SCALE GENOMIC DNA]</scope>
    <source>
        <strain evidence="2 3">NPDC020327</strain>
    </source>
</reference>
<name>A0ABW7UY31_9ACTN</name>
<evidence type="ECO:0000259" key="1">
    <source>
        <dbReference type="Pfam" id="PF13354"/>
    </source>
</evidence>
<gene>
    <name evidence="2" type="ORF">ACH429_20850</name>
</gene>
<accession>A0ABW7UY31</accession>
<keyword evidence="3" id="KW-1185">Reference proteome</keyword>
<dbReference type="GO" id="GO:0016787">
    <property type="term" value="F:hydrolase activity"/>
    <property type="evidence" value="ECO:0007669"/>
    <property type="project" value="UniProtKB-KW"/>
</dbReference>
<dbReference type="PANTHER" id="PTHR35333">
    <property type="entry name" value="BETA-LACTAMASE"/>
    <property type="match status" value="1"/>
</dbReference>
<dbReference type="InterPro" id="IPR045155">
    <property type="entry name" value="Beta-lactam_cat"/>
</dbReference>
<dbReference type="InterPro" id="IPR012338">
    <property type="entry name" value="Beta-lactam/transpept-like"/>
</dbReference>
<evidence type="ECO:0000313" key="3">
    <source>
        <dbReference type="Proteomes" id="UP001611548"/>
    </source>
</evidence>
<sequence length="251" mass="27749">MAFAIQDSEGRIRCVHNGARRFVTASMVKVDILACLLLRRQDTGGMTEKERRASSTMIRDSDNHAASELWNDIGRGPGFRGCLSRFGLRQTEPGPDGYWGLTTTTVSDRIRMLSVLTRQDSPLRPDSRRVVLELMTGITSSQRWGISAAADEGTSPALKNGWLRRDTDRSWVVNSFGWIQSEGRHLMVAALCDGQSSLATGISTVEKTVRAAVDSDHHRYTAPSIADRPIMPSVMPFLMPEPDTAVARLLF</sequence>
<dbReference type="InterPro" id="IPR000871">
    <property type="entry name" value="Beta-lactam_class-A"/>
</dbReference>
<dbReference type="RefSeq" id="WP_055471099.1">
    <property type="nucleotide sequence ID" value="NZ_JBIRWE010000009.1"/>
</dbReference>
<feature type="domain" description="Beta-lactamase class A catalytic" evidence="1">
    <location>
        <begin position="56"/>
        <end position="191"/>
    </location>
</feature>
<comment type="caution">
    <text evidence="2">The sequence shown here is derived from an EMBL/GenBank/DDBJ whole genome shotgun (WGS) entry which is preliminary data.</text>
</comment>
<organism evidence="2 3">
    <name type="scientific">Streptomyces pathocidini</name>
    <dbReference type="NCBI Taxonomy" id="1650571"/>
    <lineage>
        <taxon>Bacteria</taxon>
        <taxon>Bacillati</taxon>
        <taxon>Actinomycetota</taxon>
        <taxon>Actinomycetes</taxon>
        <taxon>Kitasatosporales</taxon>
        <taxon>Streptomycetaceae</taxon>
        <taxon>Streptomyces</taxon>
    </lineage>
</organism>
<dbReference type="PANTHER" id="PTHR35333:SF3">
    <property type="entry name" value="BETA-LACTAMASE-TYPE TRANSPEPTIDASE FOLD CONTAINING PROTEIN"/>
    <property type="match status" value="1"/>
</dbReference>
<proteinExistence type="predicted"/>
<keyword evidence="2" id="KW-0378">Hydrolase</keyword>
<dbReference type="SUPFAM" id="SSF56601">
    <property type="entry name" value="beta-lactamase/transpeptidase-like"/>
    <property type="match status" value="1"/>
</dbReference>